<dbReference type="AlphaFoldDB" id="A0A4R8QXX4"/>
<evidence type="ECO:0000256" key="1">
    <source>
        <dbReference type="SAM" id="SignalP"/>
    </source>
</evidence>
<dbReference type="Proteomes" id="UP000295703">
    <property type="component" value="Unassembled WGS sequence"/>
</dbReference>
<proteinExistence type="predicted"/>
<organism evidence="2 3">
    <name type="scientific">Colletotrichum trifolii</name>
    <dbReference type="NCBI Taxonomy" id="5466"/>
    <lineage>
        <taxon>Eukaryota</taxon>
        <taxon>Fungi</taxon>
        <taxon>Dikarya</taxon>
        <taxon>Ascomycota</taxon>
        <taxon>Pezizomycotina</taxon>
        <taxon>Sordariomycetes</taxon>
        <taxon>Hypocreomycetidae</taxon>
        <taxon>Glomerellales</taxon>
        <taxon>Glomerellaceae</taxon>
        <taxon>Colletotrichum</taxon>
        <taxon>Colletotrichum orbiculare species complex</taxon>
    </lineage>
</organism>
<feature type="chain" id="PRO_5020970351" description="SnoaL-like domain-containing protein" evidence="1">
    <location>
        <begin position="18"/>
        <end position="175"/>
    </location>
</feature>
<name>A0A4R8QXX4_COLTR</name>
<sequence>MKPSTALLAVYAAAVSAVDMKPYKPAPNVDAAFAKFVEEYYRTSEDKTATTAFTNFWPPDGELVVADIRVTGSRDILGIKQALLPLDQDKTWHHLIRGATVAGDTEESKTFVANIVIQTTYALDGCSQAYGNASFTILKDAEGVPRLTPHSESLSSYKLAVSTVESPTDIPCSSS</sequence>
<dbReference type="STRING" id="5466.A0A4R8QXX4"/>
<protein>
    <recommendedName>
        <fullName evidence="4">SnoaL-like domain-containing protein</fullName>
    </recommendedName>
</protein>
<comment type="caution">
    <text evidence="2">The sequence shown here is derived from an EMBL/GenBank/DDBJ whole genome shotgun (WGS) entry which is preliminary data.</text>
</comment>
<evidence type="ECO:0000313" key="3">
    <source>
        <dbReference type="Proteomes" id="UP000295703"/>
    </source>
</evidence>
<evidence type="ECO:0000313" key="2">
    <source>
        <dbReference type="EMBL" id="TDZ46958.1"/>
    </source>
</evidence>
<keyword evidence="3" id="KW-1185">Reference proteome</keyword>
<keyword evidence="1" id="KW-0732">Signal</keyword>
<accession>A0A4R8QXX4</accession>
<evidence type="ECO:0008006" key="4">
    <source>
        <dbReference type="Google" id="ProtNLM"/>
    </source>
</evidence>
<feature type="signal peptide" evidence="1">
    <location>
        <begin position="1"/>
        <end position="17"/>
    </location>
</feature>
<reference evidence="2 3" key="1">
    <citation type="submission" date="2018-12" db="EMBL/GenBank/DDBJ databases">
        <title>Genome sequence and assembly of Colletotrichum trifolii.</title>
        <authorList>
            <person name="Gan P."/>
            <person name="Shirasu K."/>
        </authorList>
    </citation>
    <scope>NUCLEOTIDE SEQUENCE [LARGE SCALE GENOMIC DNA]</scope>
    <source>
        <strain evidence="2 3">543-2</strain>
    </source>
</reference>
<gene>
    <name evidence="2" type="ORF">CTRI78_v008797</name>
</gene>
<dbReference type="EMBL" id="RYZW01000110">
    <property type="protein sequence ID" value="TDZ46958.1"/>
    <property type="molecule type" value="Genomic_DNA"/>
</dbReference>